<protein>
    <submittedName>
        <fullName evidence="6">HSP20 family protein</fullName>
    </submittedName>
</protein>
<evidence type="ECO:0000256" key="3">
    <source>
        <dbReference type="RuleBase" id="RU003616"/>
    </source>
</evidence>
<dbReference type="PANTHER" id="PTHR11527">
    <property type="entry name" value="HEAT-SHOCK PROTEIN 20 FAMILY MEMBER"/>
    <property type="match status" value="1"/>
</dbReference>
<dbReference type="CDD" id="cd06464">
    <property type="entry name" value="ACD_sHsps-like"/>
    <property type="match status" value="1"/>
</dbReference>
<name>A0A061REU2_9CHLO</name>
<feature type="region of interest" description="Disordered" evidence="4">
    <location>
        <begin position="74"/>
        <end position="94"/>
    </location>
</feature>
<comment type="similarity">
    <text evidence="2 3">Belongs to the small heat shock protein (HSP20) family.</text>
</comment>
<keyword evidence="1" id="KW-0346">Stress response</keyword>
<feature type="region of interest" description="Disordered" evidence="4">
    <location>
        <begin position="133"/>
        <end position="152"/>
    </location>
</feature>
<dbReference type="InterPro" id="IPR008978">
    <property type="entry name" value="HSP20-like_chaperone"/>
</dbReference>
<dbReference type="Gene3D" id="2.60.40.790">
    <property type="match status" value="1"/>
</dbReference>
<sequence length="152" mass="17414">MALLNLHRSFFEDPFYLELSPFESEGSSRQLRTVYSGFDVEERSDCYALHADLPGLGEEDVHLELNNRVLTVSAEKQEESREEKDGKLVRSSRRARSFKRTLQLPEDVEEERISATMDKGVLQVLLPKRQAPEPRRIQVRRPEAIASPGEAC</sequence>
<reference evidence="6" key="1">
    <citation type="submission" date="2014-05" db="EMBL/GenBank/DDBJ databases">
        <title>The transcriptome of the halophilic microalga Tetraselmis sp. GSL018 isolated from the Great Salt Lake, Utah.</title>
        <authorList>
            <person name="Jinkerson R.E."/>
            <person name="D'Adamo S."/>
            <person name="Posewitz M.C."/>
        </authorList>
    </citation>
    <scope>NUCLEOTIDE SEQUENCE</scope>
    <source>
        <strain evidence="6">GSL018</strain>
    </source>
</reference>
<evidence type="ECO:0000256" key="2">
    <source>
        <dbReference type="PROSITE-ProRule" id="PRU00285"/>
    </source>
</evidence>
<dbReference type="InterPro" id="IPR002068">
    <property type="entry name" value="A-crystallin/Hsp20_dom"/>
</dbReference>
<feature type="domain" description="SHSP" evidence="5">
    <location>
        <begin position="29"/>
        <end position="142"/>
    </location>
</feature>
<dbReference type="PROSITE" id="PS01031">
    <property type="entry name" value="SHSP"/>
    <property type="match status" value="1"/>
</dbReference>
<proteinExistence type="inferred from homology"/>
<dbReference type="InterPro" id="IPR031107">
    <property type="entry name" value="Small_HSP"/>
</dbReference>
<dbReference type="AlphaFoldDB" id="A0A061REU2"/>
<feature type="compositionally biased region" description="Basic and acidic residues" evidence="4">
    <location>
        <begin position="133"/>
        <end position="143"/>
    </location>
</feature>
<dbReference type="Pfam" id="PF00011">
    <property type="entry name" value="HSP20"/>
    <property type="match status" value="1"/>
</dbReference>
<evidence type="ECO:0000259" key="5">
    <source>
        <dbReference type="PROSITE" id="PS01031"/>
    </source>
</evidence>
<dbReference type="EMBL" id="GBEZ01015697">
    <property type="protein sequence ID" value="JAC70488.1"/>
    <property type="molecule type" value="Transcribed_RNA"/>
</dbReference>
<gene>
    <name evidence="6" type="primary">HSP20</name>
    <name evidence="6" type="ORF">TSPGSL018_4023</name>
</gene>
<evidence type="ECO:0000256" key="1">
    <source>
        <dbReference type="ARBA" id="ARBA00023016"/>
    </source>
</evidence>
<evidence type="ECO:0000256" key="4">
    <source>
        <dbReference type="SAM" id="MobiDB-lite"/>
    </source>
</evidence>
<accession>A0A061REU2</accession>
<feature type="compositionally biased region" description="Basic and acidic residues" evidence="4">
    <location>
        <begin position="75"/>
        <end position="88"/>
    </location>
</feature>
<organism evidence="6">
    <name type="scientific">Tetraselmis sp. GSL018</name>
    <dbReference type="NCBI Taxonomy" id="582737"/>
    <lineage>
        <taxon>Eukaryota</taxon>
        <taxon>Viridiplantae</taxon>
        <taxon>Chlorophyta</taxon>
        <taxon>core chlorophytes</taxon>
        <taxon>Chlorodendrophyceae</taxon>
        <taxon>Chlorodendrales</taxon>
        <taxon>Chlorodendraceae</taxon>
        <taxon>Tetraselmis</taxon>
    </lineage>
</organism>
<dbReference type="SUPFAM" id="SSF49764">
    <property type="entry name" value="HSP20-like chaperones"/>
    <property type="match status" value="1"/>
</dbReference>
<evidence type="ECO:0000313" key="6">
    <source>
        <dbReference type="EMBL" id="JAC70488.1"/>
    </source>
</evidence>